<evidence type="ECO:0000256" key="1">
    <source>
        <dbReference type="SAM" id="MobiDB-lite"/>
    </source>
</evidence>
<protein>
    <submittedName>
        <fullName evidence="2">Uncharacterized protein</fullName>
    </submittedName>
</protein>
<proteinExistence type="predicted"/>
<keyword evidence="3" id="KW-1185">Reference proteome</keyword>
<sequence length="224" mass="23276">MPVFPEEPEIHESIPGPGVPFPRESDAVAPRTPAAAVAAEASPTRPVPAPAPVPRPAPPRPAPSRGDRPGPRTARIPKPGPAARRAAAPSAPEIQLVSATAQTALERADETVDLLLESGRAPGDVLVLTTGDAHPWQQHETSFGEEHYWAQLEEGGDVFYADALTARPTGREIVVLAVNGATESAAKALAGALDRARSLLVVCGDTEQLSALLDGVRQPAPAHA</sequence>
<dbReference type="Proteomes" id="UP000249340">
    <property type="component" value="Chromosome"/>
</dbReference>
<accession>A0A345T194</accession>
<dbReference type="EMBL" id="CP031264">
    <property type="protein sequence ID" value="AXI79749.1"/>
    <property type="molecule type" value="Genomic_DNA"/>
</dbReference>
<dbReference type="KEGG" id="stri:C7M71_022445"/>
<feature type="compositionally biased region" description="Low complexity" evidence="1">
    <location>
        <begin position="27"/>
        <end position="44"/>
    </location>
</feature>
<feature type="compositionally biased region" description="Pro residues" evidence="1">
    <location>
        <begin position="45"/>
        <end position="62"/>
    </location>
</feature>
<dbReference type="RefSeq" id="WP_114914505.1">
    <property type="nucleotide sequence ID" value="NZ_JBMVEH010000013.1"/>
</dbReference>
<dbReference type="AlphaFoldDB" id="A0A345T194"/>
<organism evidence="2 3">
    <name type="scientific">Peterkaempfera bronchialis</name>
    <dbReference type="NCBI Taxonomy" id="2126346"/>
    <lineage>
        <taxon>Bacteria</taxon>
        <taxon>Bacillati</taxon>
        <taxon>Actinomycetota</taxon>
        <taxon>Actinomycetes</taxon>
        <taxon>Kitasatosporales</taxon>
        <taxon>Streptomycetaceae</taxon>
        <taxon>Peterkaempfera</taxon>
    </lineage>
</organism>
<dbReference type="OrthoDB" id="4333721at2"/>
<reference evidence="3" key="1">
    <citation type="submission" date="2018-07" db="EMBL/GenBank/DDBJ databases">
        <title>Streptacidiphilus bronchialis DSM 106435 chromosome.</title>
        <authorList>
            <person name="Batra D."/>
            <person name="Gulvik C.A."/>
        </authorList>
    </citation>
    <scope>NUCLEOTIDE SEQUENCE [LARGE SCALE GENOMIC DNA]</scope>
    <source>
        <strain evidence="3">DSM 106435</strain>
    </source>
</reference>
<evidence type="ECO:0000313" key="2">
    <source>
        <dbReference type="EMBL" id="AXI79749.1"/>
    </source>
</evidence>
<evidence type="ECO:0000313" key="3">
    <source>
        <dbReference type="Proteomes" id="UP000249340"/>
    </source>
</evidence>
<feature type="compositionally biased region" description="Low complexity" evidence="1">
    <location>
        <begin position="71"/>
        <end position="92"/>
    </location>
</feature>
<feature type="region of interest" description="Disordered" evidence="1">
    <location>
        <begin position="1"/>
        <end position="92"/>
    </location>
</feature>
<name>A0A345T194_9ACTN</name>
<gene>
    <name evidence="2" type="ORF">C7M71_022445</name>
</gene>